<evidence type="ECO:0000259" key="7">
    <source>
        <dbReference type="Pfam" id="PF01545"/>
    </source>
</evidence>
<feature type="transmembrane region" description="Helical" evidence="6">
    <location>
        <begin position="173"/>
        <end position="191"/>
    </location>
</feature>
<comment type="subcellular location">
    <subcellularLocation>
        <location evidence="1">Membrane</location>
        <topology evidence="1">Multi-pass membrane protein</topology>
    </subcellularLocation>
</comment>
<evidence type="ECO:0000256" key="1">
    <source>
        <dbReference type="ARBA" id="ARBA00004141"/>
    </source>
</evidence>
<dbReference type="GO" id="GO:0005385">
    <property type="term" value="F:zinc ion transmembrane transporter activity"/>
    <property type="evidence" value="ECO:0007669"/>
    <property type="project" value="TreeGrafter"/>
</dbReference>
<dbReference type="Pfam" id="PF01545">
    <property type="entry name" value="Cation_efflux"/>
    <property type="match status" value="2"/>
</dbReference>
<evidence type="ECO:0000256" key="6">
    <source>
        <dbReference type="SAM" id="Phobius"/>
    </source>
</evidence>
<dbReference type="InterPro" id="IPR027469">
    <property type="entry name" value="Cation_efflux_TMD_sf"/>
</dbReference>
<dbReference type="Proteomes" id="UP000294702">
    <property type="component" value="Unassembled WGS sequence"/>
</dbReference>
<evidence type="ECO:0000256" key="2">
    <source>
        <dbReference type="ARBA" id="ARBA00022692"/>
    </source>
</evidence>
<keyword evidence="3" id="KW-0862">Zinc</keyword>
<dbReference type="EMBL" id="SMFT01000002">
    <property type="protein sequence ID" value="TCJ98906.1"/>
    <property type="molecule type" value="Genomic_DNA"/>
</dbReference>
<keyword evidence="3" id="KW-0864">Zinc transport</keyword>
<feature type="transmembrane region" description="Helical" evidence="6">
    <location>
        <begin position="53"/>
        <end position="71"/>
    </location>
</feature>
<keyword evidence="9" id="KW-1185">Reference proteome</keyword>
<dbReference type="SUPFAM" id="SSF161111">
    <property type="entry name" value="Cation efflux protein transmembrane domain-like"/>
    <property type="match status" value="1"/>
</dbReference>
<feature type="domain" description="Cation efflux protein transmembrane" evidence="7">
    <location>
        <begin position="20"/>
        <end position="68"/>
    </location>
</feature>
<evidence type="ECO:0000313" key="9">
    <source>
        <dbReference type="Proteomes" id="UP000294702"/>
    </source>
</evidence>
<dbReference type="PANTHER" id="PTHR11562:SF17">
    <property type="entry name" value="RE54080P-RELATED"/>
    <property type="match status" value="1"/>
</dbReference>
<keyword evidence="2 6" id="KW-0812">Transmembrane</keyword>
<reference evidence="8 9" key="1">
    <citation type="submission" date="2019-03" db="EMBL/GenBank/DDBJ databases">
        <title>Genomic Encyclopedia of Type Strains, Phase IV (KMG-IV): sequencing the most valuable type-strain genomes for metagenomic binning, comparative biology and taxonomic classification.</title>
        <authorList>
            <person name="Goeker M."/>
        </authorList>
    </citation>
    <scope>NUCLEOTIDE SEQUENCE [LARGE SCALE GENOMIC DNA]</scope>
    <source>
        <strain evidence="8 9">DSM 15534</strain>
    </source>
</reference>
<dbReference type="OrthoDB" id="9799649at2"/>
<gene>
    <name evidence="8" type="ORF">EV694_1338</name>
</gene>
<proteinExistence type="predicted"/>
<dbReference type="Gene3D" id="1.20.1510.10">
    <property type="entry name" value="Cation efflux protein transmembrane domain"/>
    <property type="match status" value="1"/>
</dbReference>
<dbReference type="PANTHER" id="PTHR11562">
    <property type="entry name" value="CATION EFFLUX PROTEIN/ ZINC TRANSPORTER"/>
    <property type="match status" value="1"/>
</dbReference>
<keyword evidence="3" id="KW-0406">Ion transport</keyword>
<dbReference type="AlphaFoldDB" id="A0A4R1FU95"/>
<evidence type="ECO:0000313" key="8">
    <source>
        <dbReference type="EMBL" id="TCJ98906.1"/>
    </source>
</evidence>
<dbReference type="InterPro" id="IPR058533">
    <property type="entry name" value="Cation_efflux_TM"/>
</dbReference>
<comment type="caution">
    <text evidence="8">The sequence shown here is derived from an EMBL/GenBank/DDBJ whole genome shotgun (WGS) entry which is preliminary data.</text>
</comment>
<organism evidence="8 9">
    <name type="scientific">Volucribacter psittacicida</name>
    <dbReference type="NCBI Taxonomy" id="203482"/>
    <lineage>
        <taxon>Bacteria</taxon>
        <taxon>Pseudomonadati</taxon>
        <taxon>Pseudomonadota</taxon>
        <taxon>Gammaproteobacteria</taxon>
        <taxon>Pasteurellales</taxon>
        <taxon>Pasteurellaceae</taxon>
        <taxon>Volucribacter</taxon>
    </lineage>
</organism>
<sequence length="202" mass="22377">MTCCQQTMGQAVQPIYRRILWVVLLINFAMFLVEILGGLLSGSTALLSDALDFLGDAFNYGISLWVLNRALVVRAKASLFKAYSLVAFALFVLATTFYRLFWGEVPRPIEMSLIGVLALLANVISAVLLYRYRQGDSNMRSVWLCSRNDAIGNILVVLASVAVYYSQSNLPDLLVAGVMAWLALQAGRRIIYQAKQELKGTV</sequence>
<feature type="transmembrane region" description="Helical" evidence="6">
    <location>
        <begin position="113"/>
        <end position="130"/>
    </location>
</feature>
<feature type="domain" description="Cation efflux protein transmembrane" evidence="7">
    <location>
        <begin position="77"/>
        <end position="198"/>
    </location>
</feature>
<protein>
    <submittedName>
        <fullName evidence="8">Cation diffusion facilitator family transporter</fullName>
    </submittedName>
</protein>
<keyword evidence="3" id="KW-0813">Transport</keyword>
<keyword evidence="5 6" id="KW-0472">Membrane</keyword>
<evidence type="ECO:0000256" key="4">
    <source>
        <dbReference type="ARBA" id="ARBA00022989"/>
    </source>
</evidence>
<name>A0A4R1FU95_9PAST</name>
<feature type="transmembrane region" description="Helical" evidence="6">
    <location>
        <begin position="150"/>
        <end position="167"/>
    </location>
</feature>
<accession>A0A4R1FU95</accession>
<dbReference type="InterPro" id="IPR050681">
    <property type="entry name" value="CDF/SLC30A"/>
</dbReference>
<dbReference type="RefSeq" id="WP_132690698.1">
    <property type="nucleotide sequence ID" value="NZ_SMFT01000002.1"/>
</dbReference>
<dbReference type="GO" id="GO:0005886">
    <property type="term" value="C:plasma membrane"/>
    <property type="evidence" value="ECO:0007669"/>
    <property type="project" value="TreeGrafter"/>
</dbReference>
<evidence type="ECO:0000256" key="3">
    <source>
        <dbReference type="ARBA" id="ARBA00022906"/>
    </source>
</evidence>
<evidence type="ECO:0000256" key="5">
    <source>
        <dbReference type="ARBA" id="ARBA00023136"/>
    </source>
</evidence>
<feature type="transmembrane region" description="Helical" evidence="6">
    <location>
        <begin position="20"/>
        <end position="41"/>
    </location>
</feature>
<feature type="transmembrane region" description="Helical" evidence="6">
    <location>
        <begin position="83"/>
        <end position="101"/>
    </location>
</feature>
<keyword evidence="4 6" id="KW-1133">Transmembrane helix</keyword>